<evidence type="ECO:0000256" key="1">
    <source>
        <dbReference type="ARBA" id="ARBA00004496"/>
    </source>
</evidence>
<feature type="domain" description="OmpR/PhoB-type" evidence="10">
    <location>
        <begin position="126"/>
        <end position="223"/>
    </location>
</feature>
<dbReference type="PROSITE" id="PS50110">
    <property type="entry name" value="RESPONSE_REGULATORY"/>
    <property type="match status" value="1"/>
</dbReference>
<evidence type="ECO:0000259" key="10">
    <source>
        <dbReference type="PROSITE" id="PS51755"/>
    </source>
</evidence>
<dbReference type="CDD" id="cd18159">
    <property type="entry name" value="REC_OmpR_NsrR-like"/>
    <property type="match status" value="1"/>
</dbReference>
<dbReference type="PROSITE" id="PS51755">
    <property type="entry name" value="OMPR_PHOB"/>
    <property type="match status" value="1"/>
</dbReference>
<dbReference type="Gene3D" id="3.40.50.2300">
    <property type="match status" value="1"/>
</dbReference>
<feature type="DNA-binding region" description="OmpR/PhoB-type" evidence="8">
    <location>
        <begin position="126"/>
        <end position="223"/>
    </location>
</feature>
<dbReference type="SUPFAM" id="SSF46894">
    <property type="entry name" value="C-terminal effector domain of the bipartite response regulators"/>
    <property type="match status" value="1"/>
</dbReference>
<evidence type="ECO:0000256" key="4">
    <source>
        <dbReference type="ARBA" id="ARBA00023015"/>
    </source>
</evidence>
<dbReference type="InterPro" id="IPR016032">
    <property type="entry name" value="Sig_transdc_resp-reg_C-effctor"/>
</dbReference>
<dbReference type="InterPro" id="IPR001789">
    <property type="entry name" value="Sig_transdc_resp-reg_receiver"/>
</dbReference>
<dbReference type="EMBL" id="QGTD01000004">
    <property type="protein sequence ID" value="PWU69922.1"/>
    <property type="molecule type" value="Genomic_DNA"/>
</dbReference>
<evidence type="ECO:0000256" key="6">
    <source>
        <dbReference type="ARBA" id="ARBA00023163"/>
    </source>
</evidence>
<dbReference type="GO" id="GO:0006355">
    <property type="term" value="P:regulation of DNA-templated transcription"/>
    <property type="evidence" value="ECO:0007669"/>
    <property type="project" value="InterPro"/>
</dbReference>
<dbReference type="Gene3D" id="6.10.250.690">
    <property type="match status" value="1"/>
</dbReference>
<dbReference type="SUPFAM" id="SSF52172">
    <property type="entry name" value="CheY-like"/>
    <property type="match status" value="1"/>
</dbReference>
<dbReference type="SMART" id="SM00448">
    <property type="entry name" value="REC"/>
    <property type="match status" value="1"/>
</dbReference>
<keyword evidence="4" id="KW-0805">Transcription regulation</keyword>
<dbReference type="InterPro" id="IPR039420">
    <property type="entry name" value="WalR-like"/>
</dbReference>
<comment type="subcellular location">
    <subcellularLocation>
        <location evidence="1">Cytoplasm</location>
    </subcellularLocation>
</comment>
<dbReference type="CDD" id="cd00383">
    <property type="entry name" value="trans_reg_C"/>
    <property type="match status" value="1"/>
</dbReference>
<dbReference type="RefSeq" id="WP_109983303.1">
    <property type="nucleotide sequence ID" value="NZ_QGTD01000004.1"/>
</dbReference>
<dbReference type="Pfam" id="PF00072">
    <property type="entry name" value="Response_reg"/>
    <property type="match status" value="1"/>
</dbReference>
<dbReference type="Gene3D" id="1.10.10.10">
    <property type="entry name" value="Winged helix-like DNA-binding domain superfamily/Winged helix DNA-binding domain"/>
    <property type="match status" value="1"/>
</dbReference>
<evidence type="ECO:0000256" key="2">
    <source>
        <dbReference type="ARBA" id="ARBA00022553"/>
    </source>
</evidence>
<dbReference type="GO" id="GO:0032993">
    <property type="term" value="C:protein-DNA complex"/>
    <property type="evidence" value="ECO:0007669"/>
    <property type="project" value="TreeGrafter"/>
</dbReference>
<accession>A0A317L266</accession>
<keyword evidence="6" id="KW-0804">Transcription</keyword>
<dbReference type="InterPro" id="IPR011006">
    <property type="entry name" value="CheY-like_superfamily"/>
</dbReference>
<evidence type="ECO:0000256" key="7">
    <source>
        <dbReference type="PROSITE-ProRule" id="PRU00169"/>
    </source>
</evidence>
<comment type="caution">
    <text evidence="11">The sequence shown here is derived from an EMBL/GenBank/DDBJ whole genome shotgun (WGS) entry which is preliminary data.</text>
</comment>
<evidence type="ECO:0000313" key="11">
    <source>
        <dbReference type="EMBL" id="PWU69922.1"/>
    </source>
</evidence>
<name>A0A317L266_9BACI</name>
<dbReference type="Pfam" id="PF00486">
    <property type="entry name" value="Trans_reg_C"/>
    <property type="match status" value="1"/>
</dbReference>
<dbReference type="AlphaFoldDB" id="A0A317L266"/>
<gene>
    <name evidence="11" type="ORF">DLJ74_03075</name>
</gene>
<dbReference type="PANTHER" id="PTHR48111:SF43">
    <property type="entry name" value="STAGE 0 SPORULATION PROTEIN A HOMOLOG"/>
    <property type="match status" value="1"/>
</dbReference>
<feature type="domain" description="Response regulatory" evidence="9">
    <location>
        <begin position="2"/>
        <end position="115"/>
    </location>
</feature>
<organism evidence="11 12">
    <name type="scientific">Gracilibacillus dipsosauri</name>
    <dbReference type="NCBI Taxonomy" id="178340"/>
    <lineage>
        <taxon>Bacteria</taxon>
        <taxon>Bacillati</taxon>
        <taxon>Bacillota</taxon>
        <taxon>Bacilli</taxon>
        <taxon>Bacillales</taxon>
        <taxon>Bacillaceae</taxon>
        <taxon>Gracilibacillus</taxon>
    </lineage>
</organism>
<keyword evidence="12" id="KW-1185">Reference proteome</keyword>
<dbReference type="SMART" id="SM00862">
    <property type="entry name" value="Trans_reg_C"/>
    <property type="match status" value="1"/>
</dbReference>
<dbReference type="InterPro" id="IPR001867">
    <property type="entry name" value="OmpR/PhoB-type_DNA-bd"/>
</dbReference>
<dbReference type="GO" id="GO:0000976">
    <property type="term" value="F:transcription cis-regulatory region binding"/>
    <property type="evidence" value="ECO:0007669"/>
    <property type="project" value="TreeGrafter"/>
</dbReference>
<evidence type="ECO:0000256" key="8">
    <source>
        <dbReference type="PROSITE-ProRule" id="PRU01091"/>
    </source>
</evidence>
<proteinExistence type="predicted"/>
<dbReference type="Proteomes" id="UP000245624">
    <property type="component" value="Unassembled WGS sequence"/>
</dbReference>
<sequence>MKIMIIEDEPMIRDLLGETIEKWGLEVVKLEAFDMVLQEFLKEKPNLLLLDINLPSFDGFYWCNQIREVSKVPIIFISSRNTSMDMIMAMNMGGDDFIQKPFDMDVLMAKVNALLRRSYSYTDTQSHVLEHNGIVLDLRSWDVYCADEKAELTKTEFIILKLLIQNKGNIVHRKKIMRTLWKDESFVDDNTLTVNVNRLRKKLAAFGKENYITTKKGEGYVIQ</sequence>
<keyword evidence="2 7" id="KW-0597">Phosphoprotein</keyword>
<dbReference type="InterPro" id="IPR036388">
    <property type="entry name" value="WH-like_DNA-bd_sf"/>
</dbReference>
<protein>
    <submittedName>
        <fullName evidence="11">DNA-binding response regulator</fullName>
    </submittedName>
</protein>
<keyword evidence="3" id="KW-0902">Two-component regulatory system</keyword>
<keyword evidence="5 8" id="KW-0238">DNA-binding</keyword>
<dbReference type="GO" id="GO:0000156">
    <property type="term" value="F:phosphorelay response regulator activity"/>
    <property type="evidence" value="ECO:0007669"/>
    <property type="project" value="TreeGrafter"/>
</dbReference>
<evidence type="ECO:0000256" key="5">
    <source>
        <dbReference type="ARBA" id="ARBA00023125"/>
    </source>
</evidence>
<evidence type="ECO:0000313" key="12">
    <source>
        <dbReference type="Proteomes" id="UP000245624"/>
    </source>
</evidence>
<evidence type="ECO:0000259" key="9">
    <source>
        <dbReference type="PROSITE" id="PS50110"/>
    </source>
</evidence>
<dbReference type="GO" id="GO:0005829">
    <property type="term" value="C:cytosol"/>
    <property type="evidence" value="ECO:0007669"/>
    <property type="project" value="TreeGrafter"/>
</dbReference>
<dbReference type="OrthoDB" id="9790442at2"/>
<dbReference type="PANTHER" id="PTHR48111">
    <property type="entry name" value="REGULATOR OF RPOS"/>
    <property type="match status" value="1"/>
</dbReference>
<reference evidence="11 12" key="1">
    <citation type="submission" date="2018-05" db="EMBL/GenBank/DDBJ databases">
        <title>Genomic analysis of Gracilibacillus dipsosauri DD1 reveals novel features of a salt-tolerant amylase.</title>
        <authorList>
            <person name="Deutch C.E."/>
            <person name="Yang S."/>
        </authorList>
    </citation>
    <scope>NUCLEOTIDE SEQUENCE [LARGE SCALE GENOMIC DNA]</scope>
    <source>
        <strain evidence="11 12">DD1</strain>
    </source>
</reference>
<feature type="modified residue" description="4-aspartylphosphate" evidence="7">
    <location>
        <position position="51"/>
    </location>
</feature>
<evidence type="ECO:0000256" key="3">
    <source>
        <dbReference type="ARBA" id="ARBA00023012"/>
    </source>
</evidence>